<evidence type="ECO:0000259" key="2">
    <source>
        <dbReference type="Pfam" id="PF01464"/>
    </source>
</evidence>
<dbReference type="Pfam" id="PF01464">
    <property type="entry name" value="SLT"/>
    <property type="match status" value="1"/>
</dbReference>
<feature type="domain" description="Transglycosylase SLT" evidence="2">
    <location>
        <begin position="93"/>
        <end position="208"/>
    </location>
</feature>
<gene>
    <name evidence="3" type="ORF">KS419_10085</name>
</gene>
<proteinExistence type="predicted"/>
<evidence type="ECO:0000313" key="4">
    <source>
        <dbReference type="Proteomes" id="UP000784880"/>
    </source>
</evidence>
<keyword evidence="1" id="KW-0175">Coiled coil</keyword>
<reference evidence="3 4" key="1">
    <citation type="submission" date="2021-06" db="EMBL/GenBank/DDBJ databases">
        <title>Bacillus sp. RD4P76, an endophyte from a halophyte.</title>
        <authorList>
            <person name="Sun J.-Q."/>
        </authorList>
    </citation>
    <scope>NUCLEOTIDE SEQUENCE [LARGE SCALE GENOMIC DNA]</scope>
    <source>
        <strain evidence="3 4">CGMCC 1.15917</strain>
    </source>
</reference>
<feature type="coiled-coil region" evidence="1">
    <location>
        <begin position="15"/>
        <end position="42"/>
    </location>
</feature>
<accession>A0ABS6JIC4</accession>
<dbReference type="InterPro" id="IPR008258">
    <property type="entry name" value="Transglycosylase_SLT_dom_1"/>
</dbReference>
<evidence type="ECO:0000256" key="1">
    <source>
        <dbReference type="SAM" id="Coils"/>
    </source>
</evidence>
<dbReference type="Proteomes" id="UP000784880">
    <property type="component" value="Unassembled WGS sequence"/>
</dbReference>
<comment type="caution">
    <text evidence="3">The sequence shown here is derived from an EMBL/GenBank/DDBJ whole genome shotgun (WGS) entry which is preliminary data.</text>
</comment>
<dbReference type="EMBL" id="JAHQCS010000092">
    <property type="protein sequence ID" value="MBU9712088.1"/>
    <property type="molecule type" value="Genomic_DNA"/>
</dbReference>
<protein>
    <submittedName>
        <fullName evidence="3">Transglycosylase SLT domain-containing protein</fullName>
    </submittedName>
</protein>
<name>A0ABS6JIC4_9BACI</name>
<sequence>MATAVIILLIVGTEHMKLKEQIREMEVSLNAQEQEYKQALNVERIKGFVDYSEREGISSSYLSWKEAHEIAEHFYEDSDGRFQKEWAIFLAMETDGKELDPFLVYELLKVETGGTFDPHLIGPETPYGHAYGLAQFMTNTGPWIAEMAGIPYEQDKLFDPIYSIQLAIVYLDFLYQQYGDWNHALTAYHRGIYGLEQYIEENGHAESWYAVLIQENAEDSQLLSYEQGN</sequence>
<evidence type="ECO:0000313" key="3">
    <source>
        <dbReference type="EMBL" id="MBU9712088.1"/>
    </source>
</evidence>
<keyword evidence="4" id="KW-1185">Reference proteome</keyword>
<organism evidence="3 4">
    <name type="scientific">Evansella tamaricis</name>
    <dbReference type="NCBI Taxonomy" id="2069301"/>
    <lineage>
        <taxon>Bacteria</taxon>
        <taxon>Bacillati</taxon>
        <taxon>Bacillota</taxon>
        <taxon>Bacilli</taxon>
        <taxon>Bacillales</taxon>
        <taxon>Bacillaceae</taxon>
        <taxon>Evansella</taxon>
    </lineage>
</organism>